<reference evidence="9" key="1">
    <citation type="submission" date="2017-02" db="UniProtKB">
        <authorList>
            <consortium name="WormBaseParasite"/>
        </authorList>
    </citation>
    <scope>IDENTIFICATION</scope>
</reference>
<proteinExistence type="inferred from homology"/>
<reference evidence="6 8" key="2">
    <citation type="submission" date="2018-11" db="EMBL/GenBank/DDBJ databases">
        <authorList>
            <consortium name="Pathogen Informatics"/>
        </authorList>
    </citation>
    <scope>NUCLEOTIDE SEQUENCE [LARGE SCALE GENOMIC DNA]</scope>
</reference>
<comment type="catalytic activity">
    <reaction evidence="4">
        <text>hydrogencarbonate + H(+) = CO2 + H2O</text>
        <dbReference type="Rhea" id="RHEA:10748"/>
        <dbReference type="ChEBI" id="CHEBI:15377"/>
        <dbReference type="ChEBI" id="CHEBI:15378"/>
        <dbReference type="ChEBI" id="CHEBI:16526"/>
        <dbReference type="ChEBI" id="CHEBI:17544"/>
        <dbReference type="EC" id="4.2.1.1"/>
    </reaction>
</comment>
<dbReference type="InterPro" id="IPR018338">
    <property type="entry name" value="Carbonic_anhydrase_a-class_CS"/>
</dbReference>
<dbReference type="SUPFAM" id="SSF51069">
    <property type="entry name" value="Carbonic anhydrase"/>
    <property type="match status" value="1"/>
</dbReference>
<dbReference type="GO" id="GO:0008270">
    <property type="term" value="F:zinc ion binding"/>
    <property type="evidence" value="ECO:0007669"/>
    <property type="project" value="UniProtKB-UniRule"/>
</dbReference>
<keyword evidence="3 4" id="KW-0862">Zinc</keyword>
<dbReference type="InterPro" id="IPR036398">
    <property type="entry name" value="CA_dom_sf"/>
</dbReference>
<keyword evidence="2 4" id="KW-0479">Metal-binding</keyword>
<dbReference type="PROSITE" id="PS00162">
    <property type="entry name" value="ALPHA_CA_1"/>
    <property type="match status" value="1"/>
</dbReference>
<dbReference type="AlphaFoldDB" id="A0A0N4UCY6"/>
<evidence type="ECO:0000256" key="3">
    <source>
        <dbReference type="ARBA" id="ARBA00022833"/>
    </source>
</evidence>
<accession>A0A0N4UCY6</accession>
<evidence type="ECO:0000256" key="1">
    <source>
        <dbReference type="ARBA" id="ARBA00010718"/>
    </source>
</evidence>
<dbReference type="WBParaSite" id="DME_0000515501-mRNA-1">
    <property type="protein sequence ID" value="DME_0000515501-mRNA-1"/>
    <property type="gene ID" value="DME_0000515501"/>
</dbReference>
<evidence type="ECO:0000313" key="6">
    <source>
        <dbReference type="EMBL" id="VDN58981.1"/>
    </source>
</evidence>
<dbReference type="OrthoDB" id="429145at2759"/>
<dbReference type="InterPro" id="IPR023561">
    <property type="entry name" value="Carbonic_anhydrase_a-class"/>
</dbReference>
<dbReference type="Gene3D" id="3.10.200.10">
    <property type="entry name" value="Alpha carbonic anhydrase"/>
    <property type="match status" value="1"/>
</dbReference>
<keyword evidence="4" id="KW-0456">Lyase</keyword>
<evidence type="ECO:0000256" key="2">
    <source>
        <dbReference type="ARBA" id="ARBA00022723"/>
    </source>
</evidence>
<dbReference type="EC" id="4.2.1.1" evidence="4"/>
<evidence type="ECO:0000313" key="7">
    <source>
        <dbReference type="Proteomes" id="UP000038040"/>
    </source>
</evidence>
<dbReference type="InterPro" id="IPR001148">
    <property type="entry name" value="CA_dom"/>
</dbReference>
<dbReference type="PANTHER" id="PTHR18952:SF176">
    <property type="entry name" value="CARBONIC ANHYDRASE"/>
    <property type="match status" value="1"/>
</dbReference>
<dbReference type="PROSITE" id="PS51144">
    <property type="entry name" value="ALPHA_CA_2"/>
    <property type="match status" value="1"/>
</dbReference>
<dbReference type="SMART" id="SM01057">
    <property type="entry name" value="Carb_anhydrase"/>
    <property type="match status" value="1"/>
</dbReference>
<name>A0A0N4UCY6_DRAME</name>
<comment type="function">
    <text evidence="4">Reversible hydration of carbon dioxide.</text>
</comment>
<keyword evidence="8" id="KW-1185">Reference proteome</keyword>
<gene>
    <name evidence="6" type="ORF">DME_LOCUS8954</name>
</gene>
<evidence type="ECO:0000259" key="5">
    <source>
        <dbReference type="PROSITE" id="PS51144"/>
    </source>
</evidence>
<feature type="domain" description="Alpha-carbonic anhydrase" evidence="5">
    <location>
        <begin position="38"/>
        <end position="299"/>
    </location>
</feature>
<dbReference type="Proteomes" id="UP000038040">
    <property type="component" value="Unplaced"/>
</dbReference>
<dbReference type="PANTHER" id="PTHR18952">
    <property type="entry name" value="CARBONIC ANHYDRASE"/>
    <property type="match status" value="1"/>
</dbReference>
<comment type="similarity">
    <text evidence="1 4">Belongs to the alpha-carbonic anhydrase family.</text>
</comment>
<comment type="cofactor">
    <cofactor evidence="4">
        <name>Zn(2+)</name>
        <dbReference type="ChEBI" id="CHEBI:29105"/>
    </cofactor>
</comment>
<evidence type="ECO:0000256" key="4">
    <source>
        <dbReference type="RuleBase" id="RU367011"/>
    </source>
</evidence>
<dbReference type="STRING" id="318479.A0A0N4UCY6"/>
<dbReference type="Pfam" id="PF00194">
    <property type="entry name" value="Carb_anhydrase"/>
    <property type="match status" value="1"/>
</dbReference>
<organism evidence="7 9">
    <name type="scientific">Dracunculus medinensis</name>
    <name type="common">Guinea worm</name>
    <dbReference type="NCBI Taxonomy" id="318479"/>
    <lineage>
        <taxon>Eukaryota</taxon>
        <taxon>Metazoa</taxon>
        <taxon>Ecdysozoa</taxon>
        <taxon>Nematoda</taxon>
        <taxon>Chromadorea</taxon>
        <taxon>Rhabditida</taxon>
        <taxon>Spirurina</taxon>
        <taxon>Dracunculoidea</taxon>
        <taxon>Dracunculidae</taxon>
        <taxon>Dracunculus</taxon>
    </lineage>
</organism>
<evidence type="ECO:0000313" key="8">
    <source>
        <dbReference type="Proteomes" id="UP000274756"/>
    </source>
</evidence>
<protein>
    <recommendedName>
        <fullName evidence="4">Carbonic anhydrase</fullName>
        <ecNumber evidence="4">4.2.1.1</ecNumber>
    </recommendedName>
</protein>
<dbReference type="EMBL" id="UYYG01001174">
    <property type="protein sequence ID" value="VDN58981.1"/>
    <property type="molecule type" value="Genomic_DNA"/>
</dbReference>
<dbReference type="Proteomes" id="UP000274756">
    <property type="component" value="Unassembled WGS sequence"/>
</dbReference>
<dbReference type="GO" id="GO:0005737">
    <property type="term" value="C:cytoplasm"/>
    <property type="evidence" value="ECO:0007669"/>
    <property type="project" value="TreeGrafter"/>
</dbReference>
<sequence>MAFLGQFTANVQAHLNSVKPQLNSVLQSATRARQNLVPMINRASAQLDNIGKILQVTGDRKQSPIDILPSITAYDINLEEASFNFDYPQSCEMKLVNAGESLQLYLGQGLSGTFSASFFGDDCYFLELILIHWGTEPMNGSEHTVGGVGYAGEIHFIHRNSRYSTVEQALKEPNGIVAVAVLLNESHDDNSTLLPIIEGITQVVYKGSECMLQRIQLRQLIPLVEKRKEFWMYDGSETIAPFRETVRWIIFRSTISISSHQLDRLRTLRKEGYECEVEHSMQPIRIVQPINGRMVHSSFRSGAQAPPIPKAP</sequence>
<dbReference type="GO" id="GO:0004089">
    <property type="term" value="F:carbonate dehydratase activity"/>
    <property type="evidence" value="ECO:0007669"/>
    <property type="project" value="UniProtKB-UniRule"/>
</dbReference>
<evidence type="ECO:0000313" key="9">
    <source>
        <dbReference type="WBParaSite" id="DME_0000515501-mRNA-1"/>
    </source>
</evidence>